<dbReference type="EMBL" id="JARKNE010000002">
    <property type="protein sequence ID" value="KAK5842597.1"/>
    <property type="molecule type" value="Genomic_DNA"/>
</dbReference>
<evidence type="ECO:0000259" key="1">
    <source>
        <dbReference type="Pfam" id="PF13456"/>
    </source>
</evidence>
<dbReference type="InterPro" id="IPR052929">
    <property type="entry name" value="RNase_H-like_EbsB-rel"/>
</dbReference>
<organism evidence="2 3">
    <name type="scientific">Gossypium arboreum</name>
    <name type="common">Tree cotton</name>
    <name type="synonym">Gossypium nanking</name>
    <dbReference type="NCBI Taxonomy" id="29729"/>
    <lineage>
        <taxon>Eukaryota</taxon>
        <taxon>Viridiplantae</taxon>
        <taxon>Streptophyta</taxon>
        <taxon>Embryophyta</taxon>
        <taxon>Tracheophyta</taxon>
        <taxon>Spermatophyta</taxon>
        <taxon>Magnoliopsida</taxon>
        <taxon>eudicotyledons</taxon>
        <taxon>Gunneridae</taxon>
        <taxon>Pentapetalae</taxon>
        <taxon>rosids</taxon>
        <taxon>malvids</taxon>
        <taxon>Malvales</taxon>
        <taxon>Malvaceae</taxon>
        <taxon>Malvoideae</taxon>
        <taxon>Gossypium</taxon>
    </lineage>
</organism>
<proteinExistence type="predicted"/>
<dbReference type="PANTHER" id="PTHR47074">
    <property type="entry name" value="BNAC02G40300D PROTEIN"/>
    <property type="match status" value="1"/>
</dbReference>
<dbReference type="InterPro" id="IPR036397">
    <property type="entry name" value="RNaseH_sf"/>
</dbReference>
<keyword evidence="3" id="KW-1185">Reference proteome</keyword>
<reference evidence="2 3" key="1">
    <citation type="submission" date="2023-03" db="EMBL/GenBank/DDBJ databases">
        <title>WGS of Gossypium arboreum.</title>
        <authorList>
            <person name="Yu D."/>
        </authorList>
    </citation>
    <scope>NUCLEOTIDE SEQUENCE [LARGE SCALE GENOMIC DNA]</scope>
    <source>
        <tissue evidence="2">Leaf</tissue>
    </source>
</reference>
<feature type="domain" description="RNase H type-1" evidence="1">
    <location>
        <begin position="121"/>
        <end position="215"/>
    </location>
</feature>
<dbReference type="InterPro" id="IPR044730">
    <property type="entry name" value="RNase_H-like_dom_plant"/>
</dbReference>
<dbReference type="CDD" id="cd06222">
    <property type="entry name" value="RNase_H_like"/>
    <property type="match status" value="1"/>
</dbReference>
<name>A0ABR0QUQ2_GOSAR</name>
<dbReference type="Proteomes" id="UP001358586">
    <property type="component" value="Chromosome 2"/>
</dbReference>
<evidence type="ECO:0000313" key="2">
    <source>
        <dbReference type="EMBL" id="KAK5842597.1"/>
    </source>
</evidence>
<dbReference type="PANTHER" id="PTHR47074:SF61">
    <property type="entry name" value="RNASE H TYPE-1 DOMAIN-CONTAINING PROTEIN"/>
    <property type="match status" value="1"/>
</dbReference>
<dbReference type="Gene3D" id="3.30.420.10">
    <property type="entry name" value="Ribonuclease H-like superfamily/Ribonuclease H"/>
    <property type="match status" value="1"/>
</dbReference>
<sequence length="219" mass="24636">MANLSCKRVANNIICPRCGVGEDDSYHVFRQCPAVRKIWSSLNLSWGTKEQCRIFCCASWLIWSSRNQFVHEKKSISVRDLVEKIRSYLTELEGIRDKKLASITENTHSQIEETSRSKVLFDAAFDGRNFRSASGVVVRDQMGVTTLHENISSSFVAEAHTGLEAIKLVTSMGLSSVIIKGHSKTVIKKCKSQEVDKSVLGAIIRDIQRKRDSLQDVIF</sequence>
<dbReference type="InterPro" id="IPR002156">
    <property type="entry name" value="RNaseH_domain"/>
</dbReference>
<gene>
    <name evidence="2" type="ORF">PVK06_004974</name>
</gene>
<evidence type="ECO:0000313" key="3">
    <source>
        <dbReference type="Proteomes" id="UP001358586"/>
    </source>
</evidence>
<comment type="caution">
    <text evidence="2">The sequence shown here is derived from an EMBL/GenBank/DDBJ whole genome shotgun (WGS) entry which is preliminary data.</text>
</comment>
<dbReference type="Pfam" id="PF13456">
    <property type="entry name" value="RVT_3"/>
    <property type="match status" value="1"/>
</dbReference>
<protein>
    <recommendedName>
        <fullName evidence="1">RNase H type-1 domain-containing protein</fullName>
    </recommendedName>
</protein>
<accession>A0ABR0QUQ2</accession>